<evidence type="ECO:0008006" key="7">
    <source>
        <dbReference type="Google" id="ProtNLM"/>
    </source>
</evidence>
<reference evidence="5" key="1">
    <citation type="journal article" date="2020" name="Stud. Mycol.">
        <title>101 Dothideomycetes genomes: a test case for predicting lifestyles and emergence of pathogens.</title>
        <authorList>
            <person name="Haridas S."/>
            <person name="Albert R."/>
            <person name="Binder M."/>
            <person name="Bloem J."/>
            <person name="Labutti K."/>
            <person name="Salamov A."/>
            <person name="Andreopoulos B."/>
            <person name="Baker S."/>
            <person name="Barry K."/>
            <person name="Bills G."/>
            <person name="Bluhm B."/>
            <person name="Cannon C."/>
            <person name="Castanera R."/>
            <person name="Culley D."/>
            <person name="Daum C."/>
            <person name="Ezra D."/>
            <person name="Gonzalez J."/>
            <person name="Henrissat B."/>
            <person name="Kuo A."/>
            <person name="Liang C."/>
            <person name="Lipzen A."/>
            <person name="Lutzoni F."/>
            <person name="Magnuson J."/>
            <person name="Mondo S."/>
            <person name="Nolan M."/>
            <person name="Ohm R."/>
            <person name="Pangilinan J."/>
            <person name="Park H.-J."/>
            <person name="Ramirez L."/>
            <person name="Alfaro M."/>
            <person name="Sun H."/>
            <person name="Tritt A."/>
            <person name="Yoshinaga Y."/>
            <person name="Zwiers L.-H."/>
            <person name="Turgeon B."/>
            <person name="Goodwin S."/>
            <person name="Spatafora J."/>
            <person name="Crous P."/>
            <person name="Grigoriev I."/>
        </authorList>
    </citation>
    <scope>NUCLEOTIDE SEQUENCE</scope>
    <source>
        <strain evidence="5">ATCC 36951</strain>
    </source>
</reference>
<evidence type="ECO:0000259" key="3">
    <source>
        <dbReference type="Pfam" id="PF24883"/>
    </source>
</evidence>
<dbReference type="Gene3D" id="3.40.50.300">
    <property type="entry name" value="P-loop containing nucleotide triphosphate hydrolases"/>
    <property type="match status" value="1"/>
</dbReference>
<dbReference type="InterPro" id="IPR027417">
    <property type="entry name" value="P-loop_NTPase"/>
</dbReference>
<dbReference type="Pfam" id="PF24883">
    <property type="entry name" value="NPHP3_N"/>
    <property type="match status" value="1"/>
</dbReference>
<name>A0A6A6C7M9_ZASCE</name>
<feature type="domain" description="DUF7791" evidence="4">
    <location>
        <begin position="559"/>
        <end position="698"/>
    </location>
</feature>
<dbReference type="PANTHER" id="PTHR10039:SF5">
    <property type="entry name" value="NACHT DOMAIN-CONTAINING PROTEIN"/>
    <property type="match status" value="1"/>
</dbReference>
<dbReference type="Pfam" id="PF25053">
    <property type="entry name" value="DUF7791"/>
    <property type="match status" value="1"/>
</dbReference>
<evidence type="ECO:0000256" key="2">
    <source>
        <dbReference type="SAM" id="Coils"/>
    </source>
</evidence>
<keyword evidence="6" id="KW-1185">Reference proteome</keyword>
<evidence type="ECO:0000256" key="1">
    <source>
        <dbReference type="ARBA" id="ARBA00022737"/>
    </source>
</evidence>
<dbReference type="GeneID" id="54562164"/>
<evidence type="ECO:0000259" key="4">
    <source>
        <dbReference type="Pfam" id="PF25053"/>
    </source>
</evidence>
<feature type="coiled-coil region" evidence="2">
    <location>
        <begin position="175"/>
        <end position="202"/>
    </location>
</feature>
<protein>
    <recommendedName>
        <fullName evidence="7">NACHT domain-containing protein</fullName>
    </recommendedName>
</protein>
<dbReference type="RefSeq" id="XP_033662285.1">
    <property type="nucleotide sequence ID" value="XM_033808892.1"/>
</dbReference>
<keyword evidence="1" id="KW-0677">Repeat</keyword>
<dbReference type="InterPro" id="IPR056884">
    <property type="entry name" value="NPHP3-like_N"/>
</dbReference>
<accession>A0A6A6C7M9</accession>
<gene>
    <name evidence="5" type="ORF">M409DRAFT_28130</name>
</gene>
<dbReference type="PANTHER" id="PTHR10039">
    <property type="entry name" value="AMELOGENIN"/>
    <property type="match status" value="1"/>
</dbReference>
<proteinExistence type="predicted"/>
<dbReference type="AlphaFoldDB" id="A0A6A6C7M9"/>
<dbReference type="EMBL" id="ML993619">
    <property type="protein sequence ID" value="KAF2161396.1"/>
    <property type="molecule type" value="Genomic_DNA"/>
</dbReference>
<evidence type="ECO:0000313" key="5">
    <source>
        <dbReference type="EMBL" id="KAF2161396.1"/>
    </source>
</evidence>
<dbReference type="InterPro" id="IPR056693">
    <property type="entry name" value="DUF7791"/>
</dbReference>
<dbReference type="Proteomes" id="UP000799537">
    <property type="component" value="Unassembled WGS sequence"/>
</dbReference>
<evidence type="ECO:0000313" key="6">
    <source>
        <dbReference type="Proteomes" id="UP000799537"/>
    </source>
</evidence>
<feature type="coiled-coil region" evidence="2">
    <location>
        <begin position="77"/>
        <end position="140"/>
    </location>
</feature>
<sequence>MLDPFTALSLATAVIQFVDFGCKIVDTGRSLYNLSEGATGANKTLEDVTCDLAAHTEKLGKSLGINCVSLSDQDKAFEKLREKCHKLVKELEKTLNDLKVKDSCHGILRGWTSLRKAFKAVSSESKIREMAKQLESYRQEIAFHLLAILQSDQSTIAQQLTGLEATITRLHQLSLHDIQNTKRDLLMALEEHNKEQKRFKDESFRNQLLMRDMMFRDVSQKIDEMMAASSQLATKADMLDKLYFPDMGERHARIKPAHIKTFSWILDDHDTSFRSWLEFHSEVFWIRGKAGSGKSTLMKYIAGNEKVNQLLRKWAGSSKLIKATNYLWSPGSAMQKSLEGLMQSLLFQILSEIPDAIPLALPERWRATSGSYTYRQPWTKKELSQALRMVMATTQDVKYFFFIDGLDEYWGDLEEIAQDVRPTGGGQRPNVSLEDVHPRAKADQQALVELIQALGRFPNVKLCVSSRPDLTKGDMSKYTESMLMNDGRFAALAKGDPRARQLVVEIRDKAQGVFLWVCLVVASLLRGLTNRDGIDELRERVFSFPSDLRAFFNDILHTIDESYRTMTCRMLKLAKYDAPLPLMAFWWLKYEHDDPSYAEMGKMQAIGDLGPQLVVDATRHVNKWCHDLLEVRQVPGNLAGSRDAAAKIDFLHRTVRDFLVAEDVTGFLDKHAGKNFDERLSMCRLQLAEAKTLPGPDRKNGEAFQLMAFEIMRHAKAMEVSKNESPVAILHELDATGKRYHGLPKVSHWTNEQPVNASGYGPGDIQLNAHQGRSNFLSFAVSQDLLLFVKQHLNADSSLINKIGRPLLDYAIHRTFSKPNSRDQDVLVDMIQVLLQKGASPNAHAHLWGTMSVWEAFLYNCYRIWEEPQTIGSPQAMRAAELLLEYGAQTNSVVVESRSLQGEIVSASAEECLTRSFGVNQAEEILDHYKPLRTTMWSRWIPLWKST</sequence>
<feature type="domain" description="Nephrocystin 3-like N-terminal" evidence="3">
    <location>
        <begin position="261"/>
        <end position="409"/>
    </location>
</feature>
<dbReference type="OrthoDB" id="3650613at2759"/>
<keyword evidence="2" id="KW-0175">Coiled coil</keyword>
<dbReference type="SUPFAM" id="SSF52540">
    <property type="entry name" value="P-loop containing nucleoside triphosphate hydrolases"/>
    <property type="match status" value="1"/>
</dbReference>
<organism evidence="5 6">
    <name type="scientific">Zasmidium cellare ATCC 36951</name>
    <dbReference type="NCBI Taxonomy" id="1080233"/>
    <lineage>
        <taxon>Eukaryota</taxon>
        <taxon>Fungi</taxon>
        <taxon>Dikarya</taxon>
        <taxon>Ascomycota</taxon>
        <taxon>Pezizomycotina</taxon>
        <taxon>Dothideomycetes</taxon>
        <taxon>Dothideomycetidae</taxon>
        <taxon>Mycosphaerellales</taxon>
        <taxon>Mycosphaerellaceae</taxon>
        <taxon>Zasmidium</taxon>
    </lineage>
</organism>